<dbReference type="SUPFAM" id="SSF51445">
    <property type="entry name" value="(Trans)glycosidases"/>
    <property type="match status" value="1"/>
</dbReference>
<dbReference type="CDD" id="cd00035">
    <property type="entry name" value="ChtBD1"/>
    <property type="match status" value="1"/>
</dbReference>
<dbReference type="InterPro" id="IPR036779">
    <property type="entry name" value="LysM_dom_sf"/>
</dbReference>
<comment type="caution">
    <text evidence="16">The sequence shown here is derived from an EMBL/GenBank/DDBJ whole genome shotgun (WGS) entry which is preliminary data.</text>
</comment>
<dbReference type="SMART" id="SM00636">
    <property type="entry name" value="Glyco_18"/>
    <property type="match status" value="1"/>
</dbReference>
<dbReference type="VEuPathDB" id="FungiDB:P170DRAFT_406888"/>
<dbReference type="EC" id="3.2.1.14" evidence="3"/>
<keyword evidence="7" id="KW-0843">Virulence</keyword>
<dbReference type="Gene3D" id="3.20.20.80">
    <property type="entry name" value="Glycosidases"/>
    <property type="match status" value="1"/>
</dbReference>
<feature type="signal peptide" evidence="13">
    <location>
        <begin position="1"/>
        <end position="22"/>
    </location>
</feature>
<sequence length="1220" mass="132563">MWLKSLLFLAGVIFSVSEPASASFLDYCPAPCGGSDNPSSAWTTYSEIDTLAACNETVLLDFAIYNPLDHSESSTRLYACTPESKRTEKRGQSKSQSCPTTNTTDAVMELAWSGSRNADKLPAVLDALEQVRKRISGSGSCDTEIVFGYSQETAVGVYIGSKVEHTQIAESQAQKFIEHLERNGVTDQTMIQHCGVDADYTVGIVADTTGDLAAVQKVVRGWDSAQCATGYQNKDQWSPVQLKVSGTMVMQKSIGAVHVARHLHPRATCSHIKVVSGDSCGSLAKKCGISGAKFEEYNKSKKNLCATLAVGQPVCCSKGTLPDLRPKPGKDGSCAAYTTINKDTCSKIAVENGLTISNLEAFNKQTWGWAGCKHLDKGVRMCLSKGSPPMPDELSNAVCGPQVPGTKKPGKGKSLADLNPCKLNACCNIWGQCGVTADFCTKSKSSTGAPGTAAPGKYGCISNCGTEIVNKKSPDSWRVVAYFEAWNKNRPCMTMSVDRIDTSLYNHIHFAFADITPDYHVNVSAVQDQFDIFVDMKGIKRILSFGGWSFSTELDTFPIFREGVTDANRQKFANNVASFIKKHNLDGVDFDWEYPGAPDIPGIPPGSKNDAANYVKFLKMVRKALPEGKTVSIAAPGSYWYLKGFDPIEDFEPLLDYMIFMTYDLHGQWDYGNQWATPGCTKGNCLRSHVNLTETLTSMSMITKAGMPTNKVVMGVTRYGRSFKMAKAGCTGPMCTFVGPESAAAKGRCTNTAGYIANAEIEEIIKENPTAKTSFDKDSESNILVYNQTEWVAYMDDDIWGLRDLRYAALKFGGVSDWAVDLKSMYTVPEAGPFPACDGKYDTLEGILKDVDKMPVYCVNPYAMTVLSKEFKSSLKKYHDLLDDGYDGKFKTYAKATKESMYYQINDYMTSRADDHWTCKKQKYVNCCSDCGPGGCRGGCDGSCGKGESGNRNETVSCPDKVPELSIGNKADTVYWILNDKDGFEKAIADKYGIDPGWLEFGNRRVTPGVGCGVGEDLSCGNWWIGYPQRKKDITIPNPKEIIGSALTNLTEFDNMLSSAATDAMAMLYVGETSDVTTASELPVFMTEFAVKSMKKVADAADEIDRDHQKEAIIGFLMAFLMLVPALGEAAGSFGLTTVGRVLVMTGAAGDAALGMYGVVEDPKSAVISLFIALLGVKGEAGFEKAAGIRREMSSKESAALGSFFQEKSKTLQSVQRRCI</sequence>
<dbReference type="STRING" id="1392250.A0A2I2GE57"/>
<keyword evidence="4" id="KW-0147">Chitin-binding</keyword>
<keyword evidence="9 11" id="KW-0326">Glycosidase</keyword>
<dbReference type="Gene3D" id="3.10.50.10">
    <property type="match status" value="1"/>
</dbReference>
<dbReference type="SUPFAM" id="SSF54556">
    <property type="entry name" value="Chitinase insertion domain"/>
    <property type="match status" value="1"/>
</dbReference>
<protein>
    <recommendedName>
        <fullName evidence="3">chitinase</fullName>
        <ecNumber evidence="3">3.2.1.14</ecNumber>
    </recommendedName>
</protein>
<dbReference type="OrthoDB" id="73875at2759"/>
<keyword evidence="10" id="KW-0624">Polysaccharide degradation</keyword>
<dbReference type="InterPro" id="IPR001223">
    <property type="entry name" value="Glyco_hydro18_cat"/>
</dbReference>
<comment type="similarity">
    <text evidence="2">Belongs to the glycosyl hydrolase 18 family. Chitinase class V subfamily.</text>
</comment>
<feature type="chain" id="PRO_5014195017" description="chitinase" evidence="13">
    <location>
        <begin position="23"/>
        <end position="1220"/>
    </location>
</feature>
<dbReference type="PROSITE" id="PS01095">
    <property type="entry name" value="GH18_1"/>
    <property type="match status" value="1"/>
</dbReference>
<evidence type="ECO:0000256" key="3">
    <source>
        <dbReference type="ARBA" id="ARBA00012729"/>
    </source>
</evidence>
<dbReference type="InterPro" id="IPR029070">
    <property type="entry name" value="Chitinase_insertion_sf"/>
</dbReference>
<evidence type="ECO:0000259" key="14">
    <source>
        <dbReference type="PROSITE" id="PS51782"/>
    </source>
</evidence>
<dbReference type="InterPro" id="IPR017853">
    <property type="entry name" value="GH"/>
</dbReference>
<evidence type="ECO:0000256" key="4">
    <source>
        <dbReference type="ARBA" id="ARBA00022669"/>
    </source>
</evidence>
<keyword evidence="5 11" id="KW-0378">Hydrolase</keyword>
<dbReference type="SUPFAM" id="SSF57016">
    <property type="entry name" value="Plant lectins/antimicrobial peptides"/>
    <property type="match status" value="1"/>
</dbReference>
<evidence type="ECO:0000256" key="10">
    <source>
        <dbReference type="ARBA" id="ARBA00023326"/>
    </source>
</evidence>
<evidence type="ECO:0000313" key="16">
    <source>
        <dbReference type="EMBL" id="PLB51186.1"/>
    </source>
</evidence>
<name>A0A2I2GE57_9EURO</name>
<dbReference type="PROSITE" id="PS51910">
    <property type="entry name" value="GH18_2"/>
    <property type="match status" value="1"/>
</dbReference>
<dbReference type="EMBL" id="MSFO01000003">
    <property type="protein sequence ID" value="PLB51186.1"/>
    <property type="molecule type" value="Genomic_DNA"/>
</dbReference>
<dbReference type="Pfam" id="PF01476">
    <property type="entry name" value="LysM"/>
    <property type="match status" value="2"/>
</dbReference>
<evidence type="ECO:0000256" key="9">
    <source>
        <dbReference type="ARBA" id="ARBA00023295"/>
    </source>
</evidence>
<dbReference type="InterPro" id="IPR053214">
    <property type="entry name" value="LysM12-like"/>
</dbReference>
<dbReference type="InterPro" id="IPR001579">
    <property type="entry name" value="Glyco_hydro_18_chit_AS"/>
</dbReference>
<dbReference type="Gene3D" id="3.10.350.10">
    <property type="entry name" value="LysM domain"/>
    <property type="match status" value="2"/>
</dbReference>
<evidence type="ECO:0000256" key="6">
    <source>
        <dbReference type="ARBA" id="ARBA00023024"/>
    </source>
</evidence>
<evidence type="ECO:0000256" key="1">
    <source>
        <dbReference type="ARBA" id="ARBA00000822"/>
    </source>
</evidence>
<feature type="domain" description="GH18" evidence="15">
    <location>
        <begin position="477"/>
        <end position="837"/>
    </location>
</feature>
<dbReference type="GO" id="GO:0006032">
    <property type="term" value="P:chitin catabolic process"/>
    <property type="evidence" value="ECO:0007669"/>
    <property type="project" value="UniProtKB-KW"/>
</dbReference>
<dbReference type="GO" id="GO:0008061">
    <property type="term" value="F:chitin binding"/>
    <property type="evidence" value="ECO:0007669"/>
    <property type="project" value="UniProtKB-KW"/>
</dbReference>
<gene>
    <name evidence="16" type="ORF">P170DRAFT_406888</name>
</gene>
<dbReference type="GeneID" id="36554350"/>
<comment type="catalytic activity">
    <reaction evidence="1">
        <text>Random endo-hydrolysis of N-acetyl-beta-D-glucosaminide (1-&gt;4)-beta-linkages in chitin and chitodextrins.</text>
        <dbReference type="EC" id="3.2.1.14"/>
    </reaction>
</comment>
<keyword evidence="6" id="KW-0146">Chitin degradation</keyword>
<feature type="domain" description="LysM" evidence="14">
    <location>
        <begin position="270"/>
        <end position="316"/>
    </location>
</feature>
<keyword evidence="17" id="KW-1185">Reference proteome</keyword>
<evidence type="ECO:0000256" key="13">
    <source>
        <dbReference type="SAM" id="SignalP"/>
    </source>
</evidence>
<reference evidence="16 17" key="1">
    <citation type="submission" date="2016-12" db="EMBL/GenBank/DDBJ databases">
        <title>The genomes of Aspergillus section Nigri reveals drivers in fungal speciation.</title>
        <authorList>
            <consortium name="DOE Joint Genome Institute"/>
            <person name="Vesth T.C."/>
            <person name="Nybo J."/>
            <person name="Theobald S."/>
            <person name="Brandl J."/>
            <person name="Frisvad J.C."/>
            <person name="Nielsen K.F."/>
            <person name="Lyhne E.K."/>
            <person name="Kogle M.E."/>
            <person name="Kuo A."/>
            <person name="Riley R."/>
            <person name="Clum A."/>
            <person name="Nolan M."/>
            <person name="Lipzen A."/>
            <person name="Salamov A."/>
            <person name="Henrissat B."/>
            <person name="Wiebenga A."/>
            <person name="De Vries R.P."/>
            <person name="Grigoriev I.V."/>
            <person name="Mortensen U.H."/>
            <person name="Andersen M.R."/>
            <person name="Baker S.E."/>
        </authorList>
    </citation>
    <scope>NUCLEOTIDE SEQUENCE [LARGE SCALE GENOMIC DNA]</scope>
    <source>
        <strain evidence="16 17">IBT 23096</strain>
    </source>
</reference>
<dbReference type="InterPro" id="IPR011583">
    <property type="entry name" value="Chitinase_II/V-like_cat"/>
</dbReference>
<keyword evidence="8" id="KW-0119">Carbohydrate metabolism</keyword>
<dbReference type="GO" id="GO:0000272">
    <property type="term" value="P:polysaccharide catabolic process"/>
    <property type="evidence" value="ECO:0007669"/>
    <property type="project" value="UniProtKB-KW"/>
</dbReference>
<dbReference type="Proteomes" id="UP000234275">
    <property type="component" value="Unassembled WGS sequence"/>
</dbReference>
<dbReference type="PROSITE" id="PS51782">
    <property type="entry name" value="LYSM"/>
    <property type="match status" value="1"/>
</dbReference>
<evidence type="ECO:0000256" key="11">
    <source>
        <dbReference type="RuleBase" id="RU000489"/>
    </source>
</evidence>
<dbReference type="InterPro" id="IPR036861">
    <property type="entry name" value="Endochitinase-like_sf"/>
</dbReference>
<dbReference type="PANTHER" id="PTHR47700">
    <property type="entry name" value="V CHITINASE, PUTATIVE (AFU_ORTHOLOGUE AFUA_6G13720)-RELATED"/>
    <property type="match status" value="1"/>
</dbReference>
<organism evidence="16 17">
    <name type="scientific">Aspergillus steynii IBT 23096</name>
    <dbReference type="NCBI Taxonomy" id="1392250"/>
    <lineage>
        <taxon>Eukaryota</taxon>
        <taxon>Fungi</taxon>
        <taxon>Dikarya</taxon>
        <taxon>Ascomycota</taxon>
        <taxon>Pezizomycotina</taxon>
        <taxon>Eurotiomycetes</taxon>
        <taxon>Eurotiomycetidae</taxon>
        <taxon>Eurotiales</taxon>
        <taxon>Aspergillaceae</taxon>
        <taxon>Aspergillus</taxon>
        <taxon>Aspergillus subgen. Circumdati</taxon>
    </lineage>
</organism>
<evidence type="ECO:0000256" key="7">
    <source>
        <dbReference type="ARBA" id="ARBA00023026"/>
    </source>
</evidence>
<dbReference type="Pfam" id="PF00704">
    <property type="entry name" value="Glyco_hydro_18"/>
    <property type="match status" value="1"/>
</dbReference>
<evidence type="ECO:0000256" key="8">
    <source>
        <dbReference type="ARBA" id="ARBA00023277"/>
    </source>
</evidence>
<dbReference type="InterPro" id="IPR018392">
    <property type="entry name" value="LysM"/>
</dbReference>
<keyword evidence="13" id="KW-0732">Signal</keyword>
<dbReference type="GO" id="GO:0008843">
    <property type="term" value="F:endochitinase activity"/>
    <property type="evidence" value="ECO:0007669"/>
    <property type="project" value="UniProtKB-EC"/>
</dbReference>
<evidence type="ECO:0000256" key="2">
    <source>
        <dbReference type="ARBA" id="ARBA00008682"/>
    </source>
</evidence>
<dbReference type="RefSeq" id="XP_024706488.1">
    <property type="nucleotide sequence ID" value="XM_024846651.1"/>
</dbReference>
<proteinExistence type="inferred from homology"/>
<evidence type="ECO:0000256" key="12">
    <source>
        <dbReference type="SAM" id="MobiDB-lite"/>
    </source>
</evidence>
<feature type="region of interest" description="Disordered" evidence="12">
    <location>
        <begin position="82"/>
        <end position="101"/>
    </location>
</feature>
<evidence type="ECO:0000256" key="5">
    <source>
        <dbReference type="ARBA" id="ARBA00022801"/>
    </source>
</evidence>
<accession>A0A2I2GE57</accession>
<evidence type="ECO:0000259" key="15">
    <source>
        <dbReference type="PROSITE" id="PS51910"/>
    </source>
</evidence>
<dbReference type="AlphaFoldDB" id="A0A2I2GE57"/>
<dbReference type="SMART" id="SM00257">
    <property type="entry name" value="LysM"/>
    <property type="match status" value="2"/>
</dbReference>
<dbReference type="PANTHER" id="PTHR47700:SF2">
    <property type="entry name" value="CHITINASE"/>
    <property type="match status" value="1"/>
</dbReference>
<dbReference type="CDD" id="cd02878">
    <property type="entry name" value="GH18_zymocin_alpha"/>
    <property type="match status" value="1"/>
</dbReference>
<evidence type="ECO:0000313" key="17">
    <source>
        <dbReference type="Proteomes" id="UP000234275"/>
    </source>
</evidence>